<dbReference type="Pfam" id="PF02325">
    <property type="entry name" value="CCB3_YggT"/>
    <property type="match status" value="1"/>
</dbReference>
<accession>A0ABW4SKC6</accession>
<keyword evidence="2" id="KW-0812">Transmembrane</keyword>
<feature type="transmembrane region" description="Helical" evidence="2">
    <location>
        <begin position="58"/>
        <end position="79"/>
    </location>
</feature>
<keyword evidence="4" id="KW-1185">Reference proteome</keyword>
<comment type="similarity">
    <text evidence="1">Belongs to the YggT family.</text>
</comment>
<evidence type="ECO:0000256" key="1">
    <source>
        <dbReference type="ARBA" id="ARBA00010894"/>
    </source>
</evidence>
<proteinExistence type="inferred from homology"/>
<dbReference type="EMBL" id="JBHUGI010000032">
    <property type="protein sequence ID" value="MFD1928947.1"/>
    <property type="molecule type" value="Genomic_DNA"/>
</dbReference>
<dbReference type="PANTHER" id="PTHR33219:SF14">
    <property type="entry name" value="PROTEIN COFACTOR ASSEMBLY OF COMPLEX C SUBUNIT B CCB3, CHLOROPLASTIC-RELATED"/>
    <property type="match status" value="1"/>
</dbReference>
<keyword evidence="2" id="KW-0472">Membrane</keyword>
<dbReference type="PANTHER" id="PTHR33219">
    <property type="entry name" value="YLMG HOMOLOG PROTEIN 2, CHLOROPLASTIC"/>
    <property type="match status" value="1"/>
</dbReference>
<evidence type="ECO:0000313" key="4">
    <source>
        <dbReference type="Proteomes" id="UP001597218"/>
    </source>
</evidence>
<dbReference type="Proteomes" id="UP001597218">
    <property type="component" value="Unassembled WGS sequence"/>
</dbReference>
<comment type="caution">
    <text evidence="3">The sequence shown here is derived from an EMBL/GenBank/DDBJ whole genome shotgun (WGS) entry which is preliminary data.</text>
</comment>
<evidence type="ECO:0000256" key="2">
    <source>
        <dbReference type="SAM" id="Phobius"/>
    </source>
</evidence>
<dbReference type="RefSeq" id="WP_381538661.1">
    <property type="nucleotide sequence ID" value="NZ_JBHUGI010000032.1"/>
</dbReference>
<dbReference type="InterPro" id="IPR003425">
    <property type="entry name" value="CCB3/YggT"/>
</dbReference>
<sequence length="95" mass="10671">MIPILITISNLLEQAISIYSLLLIAYILMSWVPSMRETGFGVFLGKIVEPYLSFFRKFIPPLGMIDISPIVAIFALRFISSGVRNVFGMIINFIA</sequence>
<organism evidence="3 4">
    <name type="scientific">Sporosarcina siberiensis</name>
    <dbReference type="NCBI Taxonomy" id="1365606"/>
    <lineage>
        <taxon>Bacteria</taxon>
        <taxon>Bacillati</taxon>
        <taxon>Bacillota</taxon>
        <taxon>Bacilli</taxon>
        <taxon>Bacillales</taxon>
        <taxon>Caryophanaceae</taxon>
        <taxon>Sporosarcina</taxon>
    </lineage>
</organism>
<reference evidence="4" key="1">
    <citation type="journal article" date="2019" name="Int. J. Syst. Evol. Microbiol.">
        <title>The Global Catalogue of Microorganisms (GCM) 10K type strain sequencing project: providing services to taxonomists for standard genome sequencing and annotation.</title>
        <authorList>
            <consortium name="The Broad Institute Genomics Platform"/>
            <consortium name="The Broad Institute Genome Sequencing Center for Infectious Disease"/>
            <person name="Wu L."/>
            <person name="Ma J."/>
        </authorList>
    </citation>
    <scope>NUCLEOTIDE SEQUENCE [LARGE SCALE GENOMIC DNA]</scope>
    <source>
        <strain evidence="4">CGMCC 4.7177</strain>
    </source>
</reference>
<keyword evidence="2" id="KW-1133">Transmembrane helix</keyword>
<feature type="transmembrane region" description="Helical" evidence="2">
    <location>
        <begin position="12"/>
        <end position="32"/>
    </location>
</feature>
<gene>
    <name evidence="3" type="ORF">ACFSFY_12970</name>
</gene>
<evidence type="ECO:0000313" key="3">
    <source>
        <dbReference type="EMBL" id="MFD1928947.1"/>
    </source>
</evidence>
<protein>
    <submittedName>
        <fullName evidence="3">YggT family protein</fullName>
    </submittedName>
</protein>
<name>A0ABW4SKC6_9BACL</name>